<dbReference type="RefSeq" id="WP_189450006.1">
    <property type="nucleotide sequence ID" value="NZ_BMXY01000003.1"/>
</dbReference>
<evidence type="ECO:0008006" key="4">
    <source>
        <dbReference type="Google" id="ProtNLM"/>
    </source>
</evidence>
<protein>
    <recommendedName>
        <fullName evidence="4">Diguanylate cyclase</fullName>
    </recommendedName>
</protein>
<evidence type="ECO:0000313" key="2">
    <source>
        <dbReference type="EMBL" id="GGZ67896.1"/>
    </source>
</evidence>
<gene>
    <name evidence="2" type="ORF">GCM10008101_22730</name>
</gene>
<organism evidence="2 3">
    <name type="scientific">Cognatilysobacter xinjiangensis</name>
    <dbReference type="NCBI Taxonomy" id="546892"/>
    <lineage>
        <taxon>Bacteria</taxon>
        <taxon>Pseudomonadati</taxon>
        <taxon>Pseudomonadota</taxon>
        <taxon>Gammaproteobacteria</taxon>
        <taxon>Lysobacterales</taxon>
        <taxon>Lysobacteraceae</taxon>
        <taxon>Cognatilysobacter</taxon>
    </lineage>
</organism>
<comment type="caution">
    <text evidence="2">The sequence shown here is derived from an EMBL/GenBank/DDBJ whole genome shotgun (WGS) entry which is preliminary data.</text>
</comment>
<accession>A0ABQ3C4I9</accession>
<keyword evidence="1" id="KW-0812">Transmembrane</keyword>
<keyword evidence="3" id="KW-1185">Reference proteome</keyword>
<keyword evidence="1" id="KW-1133">Transmembrane helix</keyword>
<sequence>MDDVLPASLLWTLLGAVIYPLWLAAGVADVLVHWRDRIECRAGTRESAMHLLMCLQMGVPVLAVLFLEVTAPVFLLSTALVALHGWTSWRDSRFADSVRRIGPTEQKIHVALDAVPWFGLALIALLHRDALVPLLQAGPADWSVRWREPPFARATIITVLLTSAVFGVLPSALELARAWRTVRRAAL</sequence>
<feature type="transmembrane region" description="Helical" evidence="1">
    <location>
        <begin position="151"/>
        <end position="173"/>
    </location>
</feature>
<feature type="transmembrane region" description="Helical" evidence="1">
    <location>
        <begin position="6"/>
        <end position="27"/>
    </location>
</feature>
<proteinExistence type="predicted"/>
<keyword evidence="1" id="KW-0472">Membrane</keyword>
<evidence type="ECO:0000313" key="3">
    <source>
        <dbReference type="Proteomes" id="UP000643403"/>
    </source>
</evidence>
<dbReference type="EMBL" id="BMXY01000003">
    <property type="protein sequence ID" value="GGZ67896.1"/>
    <property type="molecule type" value="Genomic_DNA"/>
</dbReference>
<reference evidence="3" key="1">
    <citation type="journal article" date="2019" name="Int. J. Syst. Evol. Microbiol.">
        <title>The Global Catalogue of Microorganisms (GCM) 10K type strain sequencing project: providing services to taxonomists for standard genome sequencing and annotation.</title>
        <authorList>
            <consortium name="The Broad Institute Genomics Platform"/>
            <consortium name="The Broad Institute Genome Sequencing Center for Infectious Disease"/>
            <person name="Wu L."/>
            <person name="Ma J."/>
        </authorList>
    </citation>
    <scope>NUCLEOTIDE SEQUENCE [LARGE SCALE GENOMIC DNA]</scope>
    <source>
        <strain evidence="3">KCTC 22558</strain>
    </source>
</reference>
<name>A0ABQ3C4I9_9GAMM</name>
<dbReference type="Proteomes" id="UP000643403">
    <property type="component" value="Unassembled WGS sequence"/>
</dbReference>
<evidence type="ECO:0000256" key="1">
    <source>
        <dbReference type="SAM" id="Phobius"/>
    </source>
</evidence>